<dbReference type="Proteomes" id="UP000019116">
    <property type="component" value="Chromosome 1B"/>
</dbReference>
<dbReference type="Gramene" id="TraesCLE_scaffold_045860_01G000200.1">
    <property type="protein sequence ID" value="TraesCLE_scaffold_045860_01G000200.1"/>
    <property type="gene ID" value="TraesCLE_scaffold_045860_01G000200"/>
</dbReference>
<evidence type="ECO:0008006" key="3">
    <source>
        <dbReference type="Google" id="ProtNLM"/>
    </source>
</evidence>
<evidence type="ECO:0000313" key="2">
    <source>
        <dbReference type="Proteomes" id="UP000019116"/>
    </source>
</evidence>
<protein>
    <recommendedName>
        <fullName evidence="3">F-box associated domain-containing protein</fullName>
    </recommendedName>
</protein>
<dbReference type="STRING" id="4565.A0A3B5Z379"/>
<proteinExistence type="predicted"/>
<dbReference type="Gramene" id="TraesCS1B03G1071200.1">
    <property type="protein sequence ID" value="TraesCS1B03G1071200.1.CDS1"/>
    <property type="gene ID" value="TraesCS1B03G1071200"/>
</dbReference>
<sequence>MHEEVAGRSVGLTFDPLSRQHALVEIVYRARDFSSRRYFAVSAILRCGNYGHHSRDYVLAPPPLPVADDAPPACVGGVLYWMSDPRLGRSRERAVVSFDVATRAFDVVPCPPCIAAWSGITSPRRASVAELGGALHAVLADPAANSLDVWRLERGGGWGRACVIRLDGAPPGYDLGANDVVPLAVDPDDGRVVLSAGRRIGLYDPAEQTVRDLRSLEGTEDGAAALVPMVYEESLACYPCRRARARRLSQS</sequence>
<dbReference type="Gramene" id="TraesROB_scaffold_119357_01G000200.1">
    <property type="protein sequence ID" value="TraesROB_scaffold_119357_01G000200.1"/>
    <property type="gene ID" value="TraesROB_scaffold_119357_01G000200"/>
</dbReference>
<name>A0A3B5Z379_WHEAT</name>
<evidence type="ECO:0000313" key="1">
    <source>
        <dbReference type="EnsemblPlants" id="TraesCS1B02G396500.1.cds1"/>
    </source>
</evidence>
<accession>A0A3B5Z379</accession>
<dbReference type="EnsemblPlants" id="TraesCS1B02G396500.1">
    <property type="protein sequence ID" value="TraesCS1B02G396500.1.cds1"/>
    <property type="gene ID" value="TraesCS1B02G396500"/>
</dbReference>
<dbReference type="SMR" id="A0A3B5Z379"/>
<dbReference type="Gramene" id="TraesCS1B02G396500.1">
    <property type="protein sequence ID" value="TraesCS1B02G396500.1.cds1"/>
    <property type="gene ID" value="TraesCS1B02G396500"/>
</dbReference>
<dbReference type="AlphaFoldDB" id="A0A3B5Z379"/>
<dbReference type="Gramene" id="TraesCAD_scaffold_107818_01G000200.1">
    <property type="protein sequence ID" value="TraesCAD_scaffold_107818_01G000200.1"/>
    <property type="gene ID" value="TraesCAD_scaffold_107818_01G000200"/>
</dbReference>
<keyword evidence="2" id="KW-1185">Reference proteome</keyword>
<reference evidence="1" key="1">
    <citation type="submission" date="2018-08" db="EMBL/GenBank/DDBJ databases">
        <authorList>
            <person name="Rossello M."/>
        </authorList>
    </citation>
    <scope>NUCLEOTIDE SEQUENCE [LARGE SCALE GENOMIC DNA]</scope>
    <source>
        <strain evidence="1">cv. Chinese Spring</strain>
    </source>
</reference>
<reference evidence="1" key="2">
    <citation type="submission" date="2018-10" db="UniProtKB">
        <authorList>
            <consortium name="EnsemblPlants"/>
        </authorList>
    </citation>
    <scope>IDENTIFICATION</scope>
</reference>
<organism evidence="1">
    <name type="scientific">Triticum aestivum</name>
    <name type="common">Wheat</name>
    <dbReference type="NCBI Taxonomy" id="4565"/>
    <lineage>
        <taxon>Eukaryota</taxon>
        <taxon>Viridiplantae</taxon>
        <taxon>Streptophyta</taxon>
        <taxon>Embryophyta</taxon>
        <taxon>Tracheophyta</taxon>
        <taxon>Spermatophyta</taxon>
        <taxon>Magnoliopsida</taxon>
        <taxon>Liliopsida</taxon>
        <taxon>Poales</taxon>
        <taxon>Poaceae</taxon>
        <taxon>BOP clade</taxon>
        <taxon>Pooideae</taxon>
        <taxon>Triticodae</taxon>
        <taxon>Triticeae</taxon>
        <taxon>Triticinae</taxon>
        <taxon>Triticum</taxon>
    </lineage>
</organism>